<protein>
    <recommendedName>
        <fullName evidence="8">CYTH domain-containing protein</fullName>
    </recommendedName>
</protein>
<reference evidence="6 7" key="2">
    <citation type="submission" date="2020-04" db="EMBL/GenBank/DDBJ databases">
        <title>The Epidemiology and Molecular Characteristics of Linezolid-Resistant Staphylococcus capitis in Huashan Hospital, Shanghai.</title>
        <authorList>
            <person name="Ding L."/>
            <person name="Li P."/>
            <person name="Yang Y."/>
            <person name="Lin D."/>
            <person name="Xu X."/>
        </authorList>
    </citation>
    <scope>NUCLEOTIDE SEQUENCE [LARGE SCALE GENOMIC DNA]</scope>
    <source>
        <strain evidence="3 7">12-86</strain>
        <strain evidence="2 6">17-84</strain>
    </source>
</reference>
<gene>
    <name evidence="4" type="ORF">EQ811_08660</name>
    <name evidence="3" type="ORF">HHM13_08400</name>
    <name evidence="2" type="ORF">HHM24_09650</name>
</gene>
<dbReference type="Gene3D" id="2.40.320.10">
    <property type="entry name" value="Hypothetical Protein Pfu-838710-001"/>
    <property type="match status" value="1"/>
</dbReference>
<keyword evidence="1" id="KW-0732">Signal</keyword>
<evidence type="ECO:0000313" key="3">
    <source>
        <dbReference type="EMBL" id="NMK98110.1"/>
    </source>
</evidence>
<evidence type="ECO:0000313" key="2">
    <source>
        <dbReference type="EMBL" id="NMK54985.1"/>
    </source>
</evidence>
<dbReference type="Proteomes" id="UP000550736">
    <property type="component" value="Unassembled WGS sequence"/>
</dbReference>
<sequence>MTSSLIKVGMVTTAILLGSGVTHNAQAETNQPDQYEVKVYADSHKIVKDNRHIKHSVLEDLGSEDKDEDFQVQYLDDANRTNYQNNVTYRIRKSEDDSKHKLQYKKRYAISNHDVSSAIQQAKADGYNGDEYEVEYGEGKETLSVTKEAKEKLGSGSLAMPNAQDSLKILKTHAEQPYSDALDKIKQPHLIGPVHFERHKGHIDGNEVKIENWDIKDQNVVEISSKVTNEAEAKKVQSAIIKRLDQLGIHEKKDQLKTNLIFENY</sequence>
<evidence type="ECO:0008006" key="8">
    <source>
        <dbReference type="Google" id="ProtNLM"/>
    </source>
</evidence>
<organism evidence="4 5">
    <name type="scientific">Staphylococcus capitis</name>
    <dbReference type="NCBI Taxonomy" id="29388"/>
    <lineage>
        <taxon>Bacteria</taxon>
        <taxon>Bacillati</taxon>
        <taxon>Bacillota</taxon>
        <taxon>Bacilli</taxon>
        <taxon>Bacillales</taxon>
        <taxon>Staphylococcaceae</taxon>
        <taxon>Staphylococcus</taxon>
    </lineage>
</organism>
<accession>A0A7X9WFU5</accession>
<dbReference type="EMBL" id="JABBLX010000023">
    <property type="protein sequence ID" value="NMK98110.1"/>
    <property type="molecule type" value="Genomic_DNA"/>
</dbReference>
<dbReference type="Proteomes" id="UP000291949">
    <property type="component" value="Unassembled WGS sequence"/>
</dbReference>
<feature type="chain" id="PRO_5044662215" description="CYTH domain-containing protein" evidence="1">
    <location>
        <begin position="28"/>
        <end position="265"/>
    </location>
</feature>
<reference evidence="4 5" key="1">
    <citation type="journal article" date="2019" name="Sci. Transl. Med.">
        <title>Quorum sensing between bacterial species on the skin protects against epidermal injury in atopic dermatitis.</title>
        <authorList>
            <person name="Williams M.R."/>
        </authorList>
    </citation>
    <scope>NUCLEOTIDE SEQUENCE [LARGE SCALE GENOMIC DNA]</scope>
    <source>
        <strain evidence="4 5">H8</strain>
    </source>
</reference>
<dbReference type="AlphaFoldDB" id="A0A7X9WFU5"/>
<dbReference type="RefSeq" id="WP_030062691.1">
    <property type="nucleotide sequence ID" value="NZ_AP014956.1"/>
</dbReference>
<dbReference type="Proteomes" id="UP000538955">
    <property type="component" value="Unassembled WGS sequence"/>
</dbReference>
<comment type="caution">
    <text evidence="4">The sequence shown here is derived from an EMBL/GenBank/DDBJ whole genome shotgun (WGS) entry which is preliminary data.</text>
</comment>
<name>A0A7X9WFU5_STACP</name>
<feature type="signal peptide" evidence="1">
    <location>
        <begin position="1"/>
        <end position="27"/>
    </location>
</feature>
<evidence type="ECO:0000256" key="1">
    <source>
        <dbReference type="SAM" id="SignalP"/>
    </source>
</evidence>
<dbReference type="EMBL" id="SCHC01000002">
    <property type="protein sequence ID" value="TBW76920.1"/>
    <property type="molecule type" value="Genomic_DNA"/>
</dbReference>
<evidence type="ECO:0000313" key="6">
    <source>
        <dbReference type="Proteomes" id="UP000538955"/>
    </source>
</evidence>
<keyword evidence="6" id="KW-1185">Reference proteome</keyword>
<evidence type="ECO:0000313" key="4">
    <source>
        <dbReference type="EMBL" id="TBW76920.1"/>
    </source>
</evidence>
<evidence type="ECO:0000313" key="5">
    <source>
        <dbReference type="Proteomes" id="UP000291949"/>
    </source>
</evidence>
<dbReference type="EMBL" id="JABBMI010000069">
    <property type="protein sequence ID" value="NMK54985.1"/>
    <property type="molecule type" value="Genomic_DNA"/>
</dbReference>
<proteinExistence type="predicted"/>
<evidence type="ECO:0000313" key="7">
    <source>
        <dbReference type="Proteomes" id="UP000550736"/>
    </source>
</evidence>